<dbReference type="PANTHER" id="PTHR30055:SF234">
    <property type="entry name" value="HTH-TYPE TRANSCRIPTIONAL REGULATOR BETI"/>
    <property type="match status" value="1"/>
</dbReference>
<evidence type="ECO:0000259" key="5">
    <source>
        <dbReference type="PROSITE" id="PS50977"/>
    </source>
</evidence>
<evidence type="ECO:0000256" key="4">
    <source>
        <dbReference type="PROSITE-ProRule" id="PRU00335"/>
    </source>
</evidence>
<protein>
    <submittedName>
        <fullName evidence="6">TetR family transcriptional regulator</fullName>
    </submittedName>
</protein>
<evidence type="ECO:0000256" key="2">
    <source>
        <dbReference type="ARBA" id="ARBA00023125"/>
    </source>
</evidence>
<comment type="caution">
    <text evidence="6">The sequence shown here is derived from an EMBL/GenBank/DDBJ whole genome shotgun (WGS) entry which is preliminary data.</text>
</comment>
<name>A0A502DVS3_9MYCO</name>
<dbReference type="PANTHER" id="PTHR30055">
    <property type="entry name" value="HTH-TYPE TRANSCRIPTIONAL REGULATOR RUTR"/>
    <property type="match status" value="1"/>
</dbReference>
<gene>
    <name evidence="6" type="ORF">EAH80_26840</name>
</gene>
<feature type="domain" description="HTH tetR-type" evidence="5">
    <location>
        <begin position="27"/>
        <end position="87"/>
    </location>
</feature>
<feature type="DNA-binding region" description="H-T-H motif" evidence="4">
    <location>
        <begin position="50"/>
        <end position="69"/>
    </location>
</feature>
<accession>A0A502DVS3</accession>
<dbReference type="SUPFAM" id="SSF46689">
    <property type="entry name" value="Homeodomain-like"/>
    <property type="match status" value="1"/>
</dbReference>
<keyword evidence="3" id="KW-0804">Transcription</keyword>
<dbReference type="EMBL" id="RCZG01000017">
    <property type="protein sequence ID" value="TPG29463.1"/>
    <property type="molecule type" value="Genomic_DNA"/>
</dbReference>
<dbReference type="AlphaFoldDB" id="A0A502DVS3"/>
<dbReference type="InterPro" id="IPR009057">
    <property type="entry name" value="Homeodomain-like_sf"/>
</dbReference>
<dbReference type="PROSITE" id="PS50977">
    <property type="entry name" value="HTH_TETR_2"/>
    <property type="match status" value="1"/>
</dbReference>
<dbReference type="GO" id="GO:0000976">
    <property type="term" value="F:transcription cis-regulatory region binding"/>
    <property type="evidence" value="ECO:0007669"/>
    <property type="project" value="TreeGrafter"/>
</dbReference>
<dbReference type="Proteomes" id="UP000320095">
    <property type="component" value="Unassembled WGS sequence"/>
</dbReference>
<sequence>MRWRGTGVTERQVRPRTVPWHGVRAPEDPKAQIVEAGSRCLVKLGLERTSLSAIAREAGVSRQTIYNHFTSREEIIGAAIERAATEASTRIISEARKNSTAAGFVVDLCMAAIEEFRRNPAISPMLPALDDPDARNRVLTPEVIARARIYLEPIVEYLPERAPHLDEMTETYLRFELSLLTIDSAASRSPDAMRGYLHRVLVPALGLPLDHS</sequence>
<keyword evidence="1" id="KW-0805">Transcription regulation</keyword>
<evidence type="ECO:0000256" key="3">
    <source>
        <dbReference type="ARBA" id="ARBA00023163"/>
    </source>
</evidence>
<reference evidence="6 7" key="1">
    <citation type="journal article" date="2019" name="Environ. Microbiol.">
        <title>Species interactions and distinct microbial communities in high Arctic permafrost affected cryosols are associated with the CH4 and CO2 gas fluxes.</title>
        <authorList>
            <person name="Altshuler I."/>
            <person name="Hamel J."/>
            <person name="Turney S."/>
            <person name="Magnuson E."/>
            <person name="Levesque R."/>
            <person name="Greer C."/>
            <person name="Whyte L.G."/>
        </authorList>
    </citation>
    <scope>NUCLEOTIDE SEQUENCE [LARGE SCALE GENOMIC DNA]</scope>
    <source>
        <strain evidence="6 7">S5.20</strain>
    </source>
</reference>
<evidence type="ECO:0000313" key="7">
    <source>
        <dbReference type="Proteomes" id="UP000320095"/>
    </source>
</evidence>
<keyword evidence="2 4" id="KW-0238">DNA-binding</keyword>
<dbReference type="PRINTS" id="PR00455">
    <property type="entry name" value="HTHTETR"/>
</dbReference>
<evidence type="ECO:0000256" key="1">
    <source>
        <dbReference type="ARBA" id="ARBA00023015"/>
    </source>
</evidence>
<dbReference type="InterPro" id="IPR001647">
    <property type="entry name" value="HTH_TetR"/>
</dbReference>
<dbReference type="InterPro" id="IPR050109">
    <property type="entry name" value="HTH-type_TetR-like_transc_reg"/>
</dbReference>
<dbReference type="Pfam" id="PF00440">
    <property type="entry name" value="TetR_N"/>
    <property type="match status" value="1"/>
</dbReference>
<dbReference type="GO" id="GO:0003700">
    <property type="term" value="F:DNA-binding transcription factor activity"/>
    <property type="evidence" value="ECO:0007669"/>
    <property type="project" value="TreeGrafter"/>
</dbReference>
<dbReference type="Gene3D" id="1.10.357.10">
    <property type="entry name" value="Tetracycline Repressor, domain 2"/>
    <property type="match status" value="1"/>
</dbReference>
<dbReference type="RefSeq" id="WP_140698237.1">
    <property type="nucleotide sequence ID" value="NZ_RCZG01000017.1"/>
</dbReference>
<keyword evidence="7" id="KW-1185">Reference proteome</keyword>
<proteinExistence type="predicted"/>
<evidence type="ECO:0000313" key="6">
    <source>
        <dbReference type="EMBL" id="TPG29463.1"/>
    </source>
</evidence>
<organism evidence="6 7">
    <name type="scientific">Mycolicibacterium hodleri</name>
    <dbReference type="NCBI Taxonomy" id="49897"/>
    <lineage>
        <taxon>Bacteria</taxon>
        <taxon>Bacillati</taxon>
        <taxon>Actinomycetota</taxon>
        <taxon>Actinomycetes</taxon>
        <taxon>Mycobacteriales</taxon>
        <taxon>Mycobacteriaceae</taxon>
        <taxon>Mycolicibacterium</taxon>
    </lineage>
</organism>